<dbReference type="Pfam" id="PF22666">
    <property type="entry name" value="Glyco_hydro_2_N2"/>
    <property type="match status" value="1"/>
</dbReference>
<sequence>MFLSVVCCVLAFSNLCQGLEILSLNGKWILSDSTKKYNSIKALVPGGVYSDLMNSEIIGDIHYGLNDRDLKWVPRLNWTYTRTFILSQNLINNENIHLVFDGLDTFSTIYLNGAKIGESKNMFVQYIFPVKNHLQVGNNTLTINFLSPIEVSSRLATEQAKNYTVPPDCPATEYNGECHVNMVRKMQASFAWDWGPSFPSVGIWKDVYIQAFSESVIRYVVSDVSEQDQDNWNLNLDVYLATNMKNIVSGKILVEIALNFVNFAKVIDVNTTANSNQEIVAAINIPVPKFYVNSWWPNGYGESKLYLLKVTYESSDSKDISIQQQKIGFRKVELVQDKLTNGLSFYFKINDVPIFMKGSNEIPVDILPEKGQNQSTIKRLLTAARDANMNMIRVWGGGVYESDYFYSLADELGILIWQDFMFACGMYPATDIFLDNVLLEVKHQVKRLYSHPSIILFSGNNENEGALRQNWYNTLLNFTIFYQDYVKLYVTTIKSEFLKITHDRGLFITSSPTNGNESDAEGYVAQNPASSLYGDIHFYNYILDPFNPNFYPTPRFASEYGYQSLPSIQSWLSVTNNLSDININSAFMNHRQHHPLGNIQLQMLLLYNFKAPSTNSSYFDEAFIYYSQVVQAMATKIETEHYRIYRSNLNAAGEGHTMGALYWQLNDVWVAPSWSGIDYKGRRKMLQYLAGNFFSPVIVVGHIDSKRDLMIYIVSDLLSPIENVTVSIRVFNWTSFQPIDTTFINVTLENGSSSLVKTIQTDNYLSTLGCGLPKVARNNCFFYLSLANYGVAIAPDNFVLPAAVKYINLTSAEVRVTSVNKLSDKGEFRIEITSDKFALFVWIDSPAVTGIFSENGFLIINTKTEVYFKTEEPTTADDLLKTLTITHILNKNYFSV</sequence>
<comment type="subcellular location">
    <subcellularLocation>
        <location evidence="2">Lysosome</location>
    </subcellularLocation>
</comment>
<keyword evidence="7" id="KW-0378">Hydrolase</keyword>
<name>A0A6P7FVN4_DIAVI</name>
<dbReference type="GO" id="GO:0006516">
    <property type="term" value="P:glycoprotein catabolic process"/>
    <property type="evidence" value="ECO:0007669"/>
    <property type="project" value="TreeGrafter"/>
</dbReference>
<evidence type="ECO:0000256" key="12">
    <source>
        <dbReference type="SAM" id="SignalP"/>
    </source>
</evidence>
<dbReference type="SUPFAM" id="SSF51445">
    <property type="entry name" value="(Trans)glycosidases"/>
    <property type="match status" value="1"/>
</dbReference>
<dbReference type="InterPro" id="IPR013783">
    <property type="entry name" value="Ig-like_fold"/>
</dbReference>
<dbReference type="FunFam" id="3.20.20.80:FF:000035">
    <property type="entry name" value="Mannosidase beta"/>
    <property type="match status" value="1"/>
</dbReference>
<feature type="domain" description="Beta-mannosidase Ig-fold" evidence="13">
    <location>
        <begin position="818"/>
        <end position="888"/>
    </location>
</feature>
<reference evidence="16" key="1">
    <citation type="submission" date="2025-08" db="UniProtKB">
        <authorList>
            <consortium name="RefSeq"/>
        </authorList>
    </citation>
    <scope>IDENTIFICATION</scope>
    <source>
        <tissue evidence="16">Whole insect</tissue>
    </source>
</reference>
<evidence type="ECO:0000256" key="11">
    <source>
        <dbReference type="ARBA" id="ARBA00033445"/>
    </source>
</evidence>
<dbReference type="InterPro" id="IPR017853">
    <property type="entry name" value="GH"/>
</dbReference>
<organism evidence="16">
    <name type="scientific">Diabrotica virgifera virgifera</name>
    <name type="common">western corn rootworm</name>
    <dbReference type="NCBI Taxonomy" id="50390"/>
    <lineage>
        <taxon>Eukaryota</taxon>
        <taxon>Metazoa</taxon>
        <taxon>Ecdysozoa</taxon>
        <taxon>Arthropoda</taxon>
        <taxon>Hexapoda</taxon>
        <taxon>Insecta</taxon>
        <taxon>Pterygota</taxon>
        <taxon>Neoptera</taxon>
        <taxon>Endopterygota</taxon>
        <taxon>Coleoptera</taxon>
        <taxon>Polyphaga</taxon>
        <taxon>Cucujiformia</taxon>
        <taxon>Chrysomeloidea</taxon>
        <taxon>Chrysomelidae</taxon>
        <taxon>Galerucinae</taxon>
        <taxon>Diabroticina</taxon>
        <taxon>Diabroticites</taxon>
        <taxon>Diabrotica</taxon>
    </lineage>
</organism>
<dbReference type="InterPro" id="IPR050887">
    <property type="entry name" value="Beta-mannosidase_GH2"/>
</dbReference>
<dbReference type="FunFam" id="2.60.120.260:FF:000060">
    <property type="entry name" value="Probable beta-mannosidase"/>
    <property type="match status" value="1"/>
</dbReference>
<dbReference type="PANTHER" id="PTHR43730">
    <property type="entry name" value="BETA-MANNOSIDASE"/>
    <property type="match status" value="1"/>
</dbReference>
<dbReference type="Gene3D" id="2.60.40.10">
    <property type="entry name" value="Immunoglobulins"/>
    <property type="match status" value="3"/>
</dbReference>
<evidence type="ECO:0000256" key="5">
    <source>
        <dbReference type="ARBA" id="ARBA00012754"/>
    </source>
</evidence>
<proteinExistence type="inferred from homology"/>
<comment type="pathway">
    <text evidence="3">Glycan metabolism; N-glycan degradation.</text>
</comment>
<evidence type="ECO:0000256" key="6">
    <source>
        <dbReference type="ARBA" id="ARBA00022729"/>
    </source>
</evidence>
<evidence type="ECO:0000256" key="9">
    <source>
        <dbReference type="ARBA" id="ARBA00023228"/>
    </source>
</evidence>
<gene>
    <name evidence="16" type="primary">LOC114334553</name>
</gene>
<comment type="catalytic activity">
    <reaction evidence="1">
        <text>Hydrolysis of terminal, non-reducing beta-D-mannose residues in beta-D-mannosides.</text>
        <dbReference type="EC" id="3.2.1.25"/>
    </reaction>
</comment>
<dbReference type="RefSeq" id="XP_028140421.1">
    <property type="nucleotide sequence ID" value="XM_028284620.1"/>
</dbReference>
<feature type="domain" description="Beta-mannosidase-like galactose-binding" evidence="15">
    <location>
        <begin position="28"/>
        <end position="205"/>
    </location>
</feature>
<dbReference type="SUPFAM" id="SSF49303">
    <property type="entry name" value="beta-Galactosidase/glucuronidase domain"/>
    <property type="match status" value="3"/>
</dbReference>
<evidence type="ECO:0000259" key="14">
    <source>
        <dbReference type="Pfam" id="PF17786"/>
    </source>
</evidence>
<feature type="domain" description="Mannosidase Ig/CBM-like" evidence="14">
    <location>
        <begin position="709"/>
        <end position="806"/>
    </location>
</feature>
<feature type="signal peptide" evidence="12">
    <location>
        <begin position="1"/>
        <end position="18"/>
    </location>
</feature>
<evidence type="ECO:0000256" key="1">
    <source>
        <dbReference type="ARBA" id="ARBA00000829"/>
    </source>
</evidence>
<evidence type="ECO:0000256" key="2">
    <source>
        <dbReference type="ARBA" id="ARBA00004371"/>
    </source>
</evidence>
<evidence type="ECO:0000256" key="4">
    <source>
        <dbReference type="ARBA" id="ARBA00007401"/>
    </source>
</evidence>
<keyword evidence="8" id="KW-0325">Glycoprotein</keyword>
<protein>
    <recommendedName>
        <fullName evidence="5">beta-mannosidase</fullName>
        <ecNumber evidence="5">3.2.1.25</ecNumber>
    </recommendedName>
    <alternativeName>
        <fullName evidence="11">Mannanase</fullName>
    </alternativeName>
</protein>
<feature type="chain" id="PRO_5027762389" description="beta-mannosidase" evidence="12">
    <location>
        <begin position="19"/>
        <end position="896"/>
    </location>
</feature>
<dbReference type="GO" id="GO:0005764">
    <property type="term" value="C:lysosome"/>
    <property type="evidence" value="ECO:0007669"/>
    <property type="project" value="UniProtKB-SubCell"/>
</dbReference>
<accession>A0A6P7FVN4</accession>
<evidence type="ECO:0000256" key="7">
    <source>
        <dbReference type="ARBA" id="ARBA00022801"/>
    </source>
</evidence>
<dbReference type="PANTHER" id="PTHR43730:SF1">
    <property type="entry name" value="BETA-MANNOSIDASE"/>
    <property type="match status" value="1"/>
</dbReference>
<dbReference type="InterPro" id="IPR041447">
    <property type="entry name" value="Mannosidase_ig"/>
</dbReference>
<dbReference type="InterPro" id="IPR041625">
    <property type="entry name" value="Beta-mannosidase_Ig"/>
</dbReference>
<evidence type="ECO:0000259" key="15">
    <source>
        <dbReference type="Pfam" id="PF22666"/>
    </source>
</evidence>
<keyword evidence="6 12" id="KW-0732">Signal</keyword>
<comment type="similarity">
    <text evidence="4">Belongs to the glycosyl hydrolase 2 family.</text>
</comment>
<keyword evidence="10" id="KW-0326">Glycosidase</keyword>
<dbReference type="AlphaFoldDB" id="A0A6P7FVN4"/>
<dbReference type="FunCoup" id="A0A6P7FVN4">
    <property type="interactions" value="536"/>
</dbReference>
<dbReference type="Gene3D" id="2.60.120.260">
    <property type="entry name" value="Galactose-binding domain-like"/>
    <property type="match status" value="1"/>
</dbReference>
<evidence type="ECO:0000313" key="16">
    <source>
        <dbReference type="RefSeq" id="XP_028140421.1"/>
    </source>
</evidence>
<evidence type="ECO:0000259" key="13">
    <source>
        <dbReference type="Pfam" id="PF17753"/>
    </source>
</evidence>
<dbReference type="SUPFAM" id="SSF49785">
    <property type="entry name" value="Galactose-binding domain-like"/>
    <property type="match status" value="1"/>
</dbReference>
<dbReference type="Gene3D" id="3.20.20.80">
    <property type="entry name" value="Glycosidases"/>
    <property type="match status" value="1"/>
</dbReference>
<dbReference type="InterPro" id="IPR054593">
    <property type="entry name" value="Beta-mannosidase-like_N2"/>
</dbReference>
<dbReference type="InParanoid" id="A0A6P7FVN4"/>
<keyword evidence="9" id="KW-0458">Lysosome</keyword>
<dbReference type="InterPro" id="IPR036156">
    <property type="entry name" value="Beta-gal/glucu_dom_sf"/>
</dbReference>
<dbReference type="Pfam" id="PF17753">
    <property type="entry name" value="Ig_mannosidase"/>
    <property type="match status" value="1"/>
</dbReference>
<dbReference type="GO" id="GO:0004567">
    <property type="term" value="F:beta-mannosidase activity"/>
    <property type="evidence" value="ECO:0007669"/>
    <property type="project" value="UniProtKB-EC"/>
</dbReference>
<evidence type="ECO:0000256" key="8">
    <source>
        <dbReference type="ARBA" id="ARBA00023180"/>
    </source>
</evidence>
<dbReference type="Pfam" id="PF17786">
    <property type="entry name" value="Mannosidase_ig"/>
    <property type="match status" value="1"/>
</dbReference>
<dbReference type="EC" id="3.2.1.25" evidence="5"/>
<evidence type="ECO:0000256" key="10">
    <source>
        <dbReference type="ARBA" id="ARBA00023295"/>
    </source>
</evidence>
<dbReference type="InterPro" id="IPR008979">
    <property type="entry name" value="Galactose-bd-like_sf"/>
</dbReference>
<evidence type="ECO:0000256" key="3">
    <source>
        <dbReference type="ARBA" id="ARBA00004740"/>
    </source>
</evidence>